<dbReference type="EMBL" id="VWPK01000017">
    <property type="protein sequence ID" value="KAA5611833.1"/>
    <property type="molecule type" value="Genomic_DNA"/>
</dbReference>
<protein>
    <submittedName>
        <fullName evidence="1">Uncharacterized protein</fullName>
    </submittedName>
</protein>
<proteinExistence type="predicted"/>
<comment type="caution">
    <text evidence="1">The sequence shown here is derived from an EMBL/GenBank/DDBJ whole genome shotgun (WGS) entry which is preliminary data.</text>
</comment>
<keyword evidence="2" id="KW-1185">Reference proteome</keyword>
<accession>A0A5M6IU34</accession>
<evidence type="ECO:0000313" key="2">
    <source>
        <dbReference type="Proteomes" id="UP000325255"/>
    </source>
</evidence>
<dbReference type="AlphaFoldDB" id="A0A5M6IU34"/>
<evidence type="ECO:0000313" key="1">
    <source>
        <dbReference type="EMBL" id="KAA5611833.1"/>
    </source>
</evidence>
<reference evidence="1 2" key="1">
    <citation type="submission" date="2019-09" db="EMBL/GenBank/DDBJ databases">
        <title>Genome sequence of Rhodovastum atsumiense, a diverse member of the Acetobacteraceae family of non-sulfur purple photosynthetic bacteria.</title>
        <authorList>
            <person name="Meyer T."/>
            <person name="Kyndt J."/>
        </authorList>
    </citation>
    <scope>NUCLEOTIDE SEQUENCE [LARGE SCALE GENOMIC DNA]</scope>
    <source>
        <strain evidence="1 2">DSM 21279</strain>
    </source>
</reference>
<dbReference type="OrthoDB" id="8420639at2"/>
<dbReference type="RefSeq" id="WP_150041070.1">
    <property type="nucleotide sequence ID" value="NZ_OW485605.1"/>
</dbReference>
<organism evidence="1 2">
    <name type="scientific">Rhodovastum atsumiense</name>
    <dbReference type="NCBI Taxonomy" id="504468"/>
    <lineage>
        <taxon>Bacteria</taxon>
        <taxon>Pseudomonadati</taxon>
        <taxon>Pseudomonadota</taxon>
        <taxon>Alphaproteobacteria</taxon>
        <taxon>Acetobacterales</taxon>
        <taxon>Acetobacteraceae</taxon>
        <taxon>Rhodovastum</taxon>
    </lineage>
</organism>
<name>A0A5M6IU34_9PROT</name>
<gene>
    <name evidence="1" type="ORF">F1189_12410</name>
</gene>
<sequence length="99" mass="10823">MTGEPSLLARLAIVGEALHGAEWQRAIARDLGPLHPAGPRPQIDDRLVRRWLAGERPVPAWIGDALPALLERAVRERQQHMASLERLRANLARATAGGS</sequence>
<dbReference type="Proteomes" id="UP000325255">
    <property type="component" value="Unassembled WGS sequence"/>
</dbReference>